<dbReference type="GO" id="GO:0016779">
    <property type="term" value="F:nucleotidyltransferase activity"/>
    <property type="evidence" value="ECO:0007669"/>
    <property type="project" value="UniProtKB-KW"/>
</dbReference>
<dbReference type="RefSeq" id="WP_045044051.1">
    <property type="nucleotide sequence ID" value="NZ_JZTB01000051.1"/>
</dbReference>
<dbReference type="SUPFAM" id="SSF56399">
    <property type="entry name" value="ADP-ribosylation"/>
    <property type="match status" value="1"/>
</dbReference>
<sequence>MISVLGRFEFEKCAEFLNLDIYNTNDQIQNYKIAIMNYTSRRYRDVNAGIRFGETHEKHIRAATLLTEALLWLPIYNNDYVVRYSDLNPEYEEKIRIPGEEITEPGFTSTSADPNFELDVPRNYKLIIKHCSGRYIADYSEHPHEQEVLIRAGATFIVESFDEETQTAYLTEKEKDSPDSENSHVDINNLTQENIIADNAEALIGGEV</sequence>
<reference evidence="2 3" key="1">
    <citation type="submission" date="2018-01" db="EMBL/GenBank/DDBJ databases">
        <title>Whole genome sequencing of Histamine producing bacteria.</title>
        <authorList>
            <person name="Butler K."/>
        </authorList>
    </citation>
    <scope>NUCLEOTIDE SEQUENCE [LARGE SCALE GENOMIC DNA]</scope>
    <source>
        <strain evidence="2 3">A1-4</strain>
    </source>
</reference>
<evidence type="ECO:0000259" key="1">
    <source>
        <dbReference type="Pfam" id="PF03496"/>
    </source>
</evidence>
<dbReference type="PROSITE" id="PS51996">
    <property type="entry name" value="TR_MART"/>
    <property type="match status" value="1"/>
</dbReference>
<dbReference type="Pfam" id="PF03496">
    <property type="entry name" value="ADPrib_exo_Tox"/>
    <property type="match status" value="1"/>
</dbReference>
<dbReference type="EMBL" id="PYOZ01000004">
    <property type="protein sequence ID" value="PSX45413.1"/>
    <property type="molecule type" value="Genomic_DNA"/>
</dbReference>
<organism evidence="2 3">
    <name type="scientific">Photobacterium kishitanii</name>
    <dbReference type="NCBI Taxonomy" id="318456"/>
    <lineage>
        <taxon>Bacteria</taxon>
        <taxon>Pseudomonadati</taxon>
        <taxon>Pseudomonadota</taxon>
        <taxon>Gammaproteobacteria</taxon>
        <taxon>Vibrionales</taxon>
        <taxon>Vibrionaceae</taxon>
        <taxon>Photobacterium</taxon>
    </lineage>
</organism>
<keyword evidence="3" id="KW-1185">Reference proteome</keyword>
<dbReference type="Proteomes" id="UP000240728">
    <property type="component" value="Unassembled WGS sequence"/>
</dbReference>
<gene>
    <name evidence="2" type="ORF">C0W53_09310</name>
</gene>
<dbReference type="AlphaFoldDB" id="A0AAX0Z046"/>
<evidence type="ECO:0000313" key="2">
    <source>
        <dbReference type="EMBL" id="PSX45413.1"/>
    </source>
</evidence>
<protein>
    <recommendedName>
        <fullName evidence="1">ADP ribosyltransferase domain-containing protein</fullName>
    </recommendedName>
</protein>
<proteinExistence type="predicted"/>
<evidence type="ECO:0000313" key="3">
    <source>
        <dbReference type="Proteomes" id="UP000240728"/>
    </source>
</evidence>
<feature type="domain" description="ADP ribosyltransferase" evidence="1">
    <location>
        <begin position="30"/>
        <end position="166"/>
    </location>
</feature>
<accession>A0AAX0Z046</accession>
<dbReference type="Gene3D" id="3.90.176.10">
    <property type="entry name" value="Toxin ADP-ribosyltransferase, Chain A, domain 1"/>
    <property type="match status" value="1"/>
</dbReference>
<dbReference type="InterPro" id="IPR003540">
    <property type="entry name" value="ADP-ribosyltransferase"/>
</dbReference>
<comment type="caution">
    <text evidence="2">The sequence shown here is derived from an EMBL/GenBank/DDBJ whole genome shotgun (WGS) entry which is preliminary data.</text>
</comment>
<dbReference type="GO" id="GO:0106274">
    <property type="term" value="F:NAD+-protein-arginine ADP-ribosyltransferase activity"/>
    <property type="evidence" value="ECO:0007669"/>
    <property type="project" value="UniProtKB-EC"/>
</dbReference>
<name>A0AAX0Z046_9GAMM</name>